<dbReference type="CDD" id="cd19481">
    <property type="entry name" value="RecA-like_protease"/>
    <property type="match status" value="2"/>
</dbReference>
<sequence length="623" mass="68045">MNIFAIQKRYRSRRAREQLIVDGGRVWVALDAKITRSAPTVVERTAPAHPVEPAPPAPAVTVTPAAPAGLAAPVVPADSQEPAIRTAVPRRPVATERPPRSAPRTPSAHDFSNSVRQPRRTFKHLVGMADTKRRLLRAAHDILAGDDGVGEPRNGILLFGEPGNGKTLFAEALAGELEVPFLPIAFGDTASKWINETPEKIKAVFNTARRIGACVLLIDEIDSFLKPRDGSAHTHSMDRDVVNTMLTEIVNLRGSKVILVAATNFIEQLDTAGIREGRFDFKIEVPPPDLEARVNLIGHSICRQLGPKTVARATAEALAGRWDGFSAARLSALGGQLREMRREGEFSGLVTFDIAMRAMRLLQGRRGRLPENVKAVDDILMPATSRNVLRDLAYRMREVHRIEKLGGSLPRGLLFYGPPGTGKTQAAMALAKASGYAFLKTTGADLIARPDSWERLVREASDIRPAIVFVDEADDILADRRYSNVAMLTNKILATLDGASGRIRDVIFIAATNHQDRMDPAALRGGRFSEKVRFDVPERADLERYISTALWQFAKERYGLKPGTIRQCMAELSGRTIADADAVIAEAVNRAATRAIRENVAEIRPADVAAAARSVLTTETVHD</sequence>
<reference evidence="3 4" key="1">
    <citation type="submission" date="2019-08" db="EMBL/GenBank/DDBJ databases">
        <authorList>
            <person name="Peeters C."/>
        </authorList>
    </citation>
    <scope>NUCLEOTIDE SEQUENCE [LARGE SCALE GENOMIC DNA]</scope>
    <source>
        <strain evidence="3 4">LMG 30175</strain>
    </source>
</reference>
<dbReference type="SMART" id="SM00382">
    <property type="entry name" value="AAA"/>
    <property type="match status" value="2"/>
</dbReference>
<dbReference type="Gene3D" id="1.10.8.60">
    <property type="match status" value="1"/>
</dbReference>
<dbReference type="PANTHER" id="PTHR23077">
    <property type="entry name" value="AAA-FAMILY ATPASE"/>
    <property type="match status" value="1"/>
</dbReference>
<evidence type="ECO:0000259" key="2">
    <source>
        <dbReference type="SMART" id="SM00382"/>
    </source>
</evidence>
<dbReference type="InterPro" id="IPR003593">
    <property type="entry name" value="AAA+_ATPase"/>
</dbReference>
<dbReference type="Gene3D" id="3.40.50.300">
    <property type="entry name" value="P-loop containing nucleotide triphosphate hydrolases"/>
    <property type="match status" value="2"/>
</dbReference>
<dbReference type="Pfam" id="PF00004">
    <property type="entry name" value="AAA"/>
    <property type="match status" value="2"/>
</dbReference>
<proteinExistence type="predicted"/>
<dbReference type="InterPro" id="IPR003959">
    <property type="entry name" value="ATPase_AAA_core"/>
</dbReference>
<feature type="region of interest" description="Disordered" evidence="1">
    <location>
        <begin position="76"/>
        <end position="116"/>
    </location>
</feature>
<organism evidence="3 4">
    <name type="scientific">Pandoraea terrae</name>
    <dbReference type="NCBI Taxonomy" id="1537710"/>
    <lineage>
        <taxon>Bacteria</taxon>
        <taxon>Pseudomonadati</taxon>
        <taxon>Pseudomonadota</taxon>
        <taxon>Betaproteobacteria</taxon>
        <taxon>Burkholderiales</taxon>
        <taxon>Burkholderiaceae</taxon>
        <taxon>Pandoraea</taxon>
    </lineage>
</organism>
<name>A0A5E4X1I7_9BURK</name>
<evidence type="ECO:0000313" key="3">
    <source>
        <dbReference type="EMBL" id="VVE30162.1"/>
    </source>
</evidence>
<dbReference type="EMBL" id="CABPRZ010000015">
    <property type="protein sequence ID" value="VVE30162.1"/>
    <property type="molecule type" value="Genomic_DNA"/>
</dbReference>
<dbReference type="SUPFAM" id="SSF52540">
    <property type="entry name" value="P-loop containing nucleoside triphosphate hydrolases"/>
    <property type="match status" value="2"/>
</dbReference>
<evidence type="ECO:0000256" key="1">
    <source>
        <dbReference type="SAM" id="MobiDB-lite"/>
    </source>
</evidence>
<feature type="domain" description="AAA+ ATPase" evidence="2">
    <location>
        <begin position="152"/>
        <end position="289"/>
    </location>
</feature>
<accession>A0A5E4X1I7</accession>
<dbReference type="AlphaFoldDB" id="A0A5E4X1I7"/>
<gene>
    <name evidence="3" type="ORF">PTE30175_03512</name>
</gene>
<evidence type="ECO:0000313" key="4">
    <source>
        <dbReference type="Proteomes" id="UP000414233"/>
    </source>
</evidence>
<dbReference type="InterPro" id="IPR050168">
    <property type="entry name" value="AAA_ATPase_domain"/>
</dbReference>
<dbReference type="InterPro" id="IPR027417">
    <property type="entry name" value="P-loop_NTPase"/>
</dbReference>
<feature type="domain" description="AAA+ ATPase" evidence="2">
    <location>
        <begin position="409"/>
        <end position="538"/>
    </location>
</feature>
<protein>
    <submittedName>
        <fullName evidence="3">AAA family ATPase</fullName>
    </submittedName>
</protein>
<dbReference type="GO" id="GO:0016887">
    <property type="term" value="F:ATP hydrolysis activity"/>
    <property type="evidence" value="ECO:0007669"/>
    <property type="project" value="InterPro"/>
</dbReference>
<keyword evidence="4" id="KW-1185">Reference proteome</keyword>
<dbReference type="GO" id="GO:0005524">
    <property type="term" value="F:ATP binding"/>
    <property type="evidence" value="ECO:0007669"/>
    <property type="project" value="InterPro"/>
</dbReference>
<dbReference type="Proteomes" id="UP000414233">
    <property type="component" value="Unassembled WGS sequence"/>
</dbReference>